<evidence type="ECO:0000256" key="2">
    <source>
        <dbReference type="SAM" id="MobiDB-lite"/>
    </source>
</evidence>
<protein>
    <submittedName>
        <fullName evidence="6">Vesicle-associated membrane protein 4-like</fullName>
    </submittedName>
</protein>
<reference evidence="6" key="1">
    <citation type="submission" date="2025-08" db="UniProtKB">
        <authorList>
            <consortium name="RefSeq"/>
        </authorList>
    </citation>
    <scope>IDENTIFICATION</scope>
    <source>
        <tissue evidence="6">Testes</tissue>
    </source>
</reference>
<dbReference type="Proteomes" id="UP000694865">
    <property type="component" value="Unplaced"/>
</dbReference>
<dbReference type="InterPro" id="IPR001388">
    <property type="entry name" value="Synaptobrevin-like"/>
</dbReference>
<keyword evidence="1" id="KW-0175">Coiled coil</keyword>
<dbReference type="CDD" id="cd15869">
    <property type="entry name" value="R-SNARE_VAMP4"/>
    <property type="match status" value="1"/>
</dbReference>
<evidence type="ECO:0000259" key="4">
    <source>
        <dbReference type="PROSITE" id="PS50892"/>
    </source>
</evidence>
<dbReference type="SUPFAM" id="SSF58038">
    <property type="entry name" value="SNARE fusion complex"/>
    <property type="match status" value="1"/>
</dbReference>
<dbReference type="Pfam" id="PF00957">
    <property type="entry name" value="Synaptobrevin"/>
    <property type="match status" value="1"/>
</dbReference>
<evidence type="ECO:0000313" key="5">
    <source>
        <dbReference type="Proteomes" id="UP000694865"/>
    </source>
</evidence>
<name>A0ABM0GIJ6_SACKO</name>
<evidence type="ECO:0000313" key="6">
    <source>
        <dbReference type="RefSeq" id="XP_002730596.1"/>
    </source>
</evidence>
<keyword evidence="5" id="KW-1185">Reference proteome</keyword>
<dbReference type="GeneID" id="100378199"/>
<feature type="domain" description="V-SNARE coiled-coil homology" evidence="4">
    <location>
        <begin position="48"/>
        <end position="108"/>
    </location>
</feature>
<keyword evidence="3" id="KW-0472">Membrane</keyword>
<sequence length="137" mass="15674">MPPKFKKHLDEEDVYGSRTTERDNLLGDYHDDPEEDYNPFYSSGGNGSITKVQGQVDEVVNIMHDNINKVIDRGDKLDDLHDKSEELAINATHFKVTAKGLKKAMCWQACKMRLILFLVILVLLLVIIVPIIIKYMK</sequence>
<feature type="compositionally biased region" description="Basic and acidic residues" evidence="2">
    <location>
        <begin position="19"/>
        <end position="30"/>
    </location>
</feature>
<evidence type="ECO:0000256" key="1">
    <source>
        <dbReference type="PROSITE-ProRule" id="PRU00290"/>
    </source>
</evidence>
<dbReference type="PRINTS" id="PR00219">
    <property type="entry name" value="SYNAPTOBREVN"/>
</dbReference>
<organism evidence="5 6">
    <name type="scientific">Saccoglossus kowalevskii</name>
    <name type="common">Acorn worm</name>
    <dbReference type="NCBI Taxonomy" id="10224"/>
    <lineage>
        <taxon>Eukaryota</taxon>
        <taxon>Metazoa</taxon>
        <taxon>Hemichordata</taxon>
        <taxon>Enteropneusta</taxon>
        <taxon>Harrimaniidae</taxon>
        <taxon>Saccoglossus</taxon>
    </lineage>
</organism>
<dbReference type="Gene3D" id="1.20.5.110">
    <property type="match status" value="1"/>
</dbReference>
<proteinExistence type="predicted"/>
<dbReference type="PROSITE" id="PS50892">
    <property type="entry name" value="V_SNARE"/>
    <property type="match status" value="1"/>
</dbReference>
<dbReference type="PANTHER" id="PTHR46897:SF1">
    <property type="entry name" value="VESICLE-ASSOCIATED MEMBRANE PROTEIN 4"/>
    <property type="match status" value="1"/>
</dbReference>
<feature type="region of interest" description="Disordered" evidence="2">
    <location>
        <begin position="1"/>
        <end position="33"/>
    </location>
</feature>
<dbReference type="PROSITE" id="PS00417">
    <property type="entry name" value="SYNAPTOBREVIN"/>
    <property type="match status" value="1"/>
</dbReference>
<dbReference type="RefSeq" id="XP_002730596.1">
    <property type="nucleotide sequence ID" value="XM_002730550.2"/>
</dbReference>
<feature type="transmembrane region" description="Helical" evidence="3">
    <location>
        <begin position="114"/>
        <end position="133"/>
    </location>
</feature>
<gene>
    <name evidence="6" type="primary">LOC100378199</name>
</gene>
<keyword evidence="3" id="KW-0812">Transmembrane</keyword>
<dbReference type="PANTHER" id="PTHR46897">
    <property type="entry name" value="VESICLE-ASSOCIATED MEMBRANE PROTEIN 4"/>
    <property type="match status" value="1"/>
</dbReference>
<dbReference type="InterPro" id="IPR042855">
    <property type="entry name" value="V_SNARE_CC"/>
</dbReference>
<accession>A0ABM0GIJ6</accession>
<evidence type="ECO:0000256" key="3">
    <source>
        <dbReference type="SAM" id="Phobius"/>
    </source>
</evidence>
<keyword evidence="3" id="KW-1133">Transmembrane helix</keyword>
<dbReference type="InterPro" id="IPR042887">
    <property type="entry name" value="VAMP4"/>
</dbReference>